<dbReference type="InterPro" id="IPR029063">
    <property type="entry name" value="SAM-dependent_MTases_sf"/>
</dbReference>
<dbReference type="RefSeq" id="WP_169144625.1">
    <property type="nucleotide sequence ID" value="NZ_JABBGA010000002.1"/>
</dbReference>
<sequence length="309" mass="33961">MTTIVQLREAHRAGTLPKPYFLGAVYGQLRTLVEFQEALQGTQIKEIVVGTDGLRIRTADHGLELVLHPEEANSLVTGMLAFGDAEPMERKALLAAARQSAVILDVGANIGWYSLHFSRVAPQARIHAFEPAARIHERLLANLALNGIDSVVTEQLALQDQEGTDTLYFHPAETGATSVRDNRGFAGVQREEIRCTTLDHYCAGHGLRPDLVKCDVEGGELSVVKGGLATLRECQPVVFLELLRKWSANFGYHPNEVIGIMRDLGYRAWSIEPEGIRECPAITDATVATNFLFTCDGKHNALIQQLARL</sequence>
<gene>
    <name evidence="2" type="ORF">HHL15_04515</name>
</gene>
<comment type="caution">
    <text evidence="2">The sequence shown here is derived from an EMBL/GenBank/DDBJ whole genome shotgun (WGS) entry which is preliminary data.</text>
</comment>
<dbReference type="AlphaFoldDB" id="A0A848G1N2"/>
<dbReference type="InterPro" id="IPR052514">
    <property type="entry name" value="SAM-dependent_MTase"/>
</dbReference>
<dbReference type="NCBIfam" id="TIGR01444">
    <property type="entry name" value="fkbM_fam"/>
    <property type="match status" value="1"/>
</dbReference>
<dbReference type="Gene3D" id="3.40.50.150">
    <property type="entry name" value="Vaccinia Virus protein VP39"/>
    <property type="match status" value="1"/>
</dbReference>
<keyword evidence="3" id="KW-1185">Reference proteome</keyword>
<dbReference type="EMBL" id="JABBGA010000002">
    <property type="protein sequence ID" value="NML24990.1"/>
    <property type="molecule type" value="Genomic_DNA"/>
</dbReference>
<evidence type="ECO:0000313" key="2">
    <source>
        <dbReference type="EMBL" id="NML24990.1"/>
    </source>
</evidence>
<proteinExistence type="predicted"/>
<protein>
    <submittedName>
        <fullName evidence="2">FkbM family methyltransferase</fullName>
    </submittedName>
</protein>
<keyword evidence="2" id="KW-0808">Transferase</keyword>
<dbReference type="PANTHER" id="PTHR34203:SF13">
    <property type="entry name" value="EXPRESSED PROTEIN"/>
    <property type="match status" value="1"/>
</dbReference>
<evidence type="ECO:0000259" key="1">
    <source>
        <dbReference type="Pfam" id="PF05050"/>
    </source>
</evidence>
<dbReference type="PANTHER" id="PTHR34203">
    <property type="entry name" value="METHYLTRANSFERASE, FKBM FAMILY PROTEIN"/>
    <property type="match status" value="1"/>
</dbReference>
<dbReference type="GO" id="GO:0008168">
    <property type="term" value="F:methyltransferase activity"/>
    <property type="evidence" value="ECO:0007669"/>
    <property type="project" value="UniProtKB-KW"/>
</dbReference>
<dbReference type="Pfam" id="PF05050">
    <property type="entry name" value="Methyltransf_21"/>
    <property type="match status" value="1"/>
</dbReference>
<reference evidence="2 3" key="1">
    <citation type="submission" date="2020-04" db="EMBL/GenBank/DDBJ databases">
        <title>Zoogloea sp. G-4-1-14 isolated from soil.</title>
        <authorList>
            <person name="Dahal R.H."/>
        </authorList>
    </citation>
    <scope>NUCLEOTIDE SEQUENCE [LARGE SCALE GENOMIC DNA]</scope>
    <source>
        <strain evidence="2 3">G-4-1-14</strain>
    </source>
</reference>
<name>A0A848G1N2_9RHOO</name>
<dbReference type="GO" id="GO:0032259">
    <property type="term" value="P:methylation"/>
    <property type="evidence" value="ECO:0007669"/>
    <property type="project" value="UniProtKB-KW"/>
</dbReference>
<organism evidence="2 3">
    <name type="scientific">Zoogloea dura</name>
    <dbReference type="NCBI Taxonomy" id="2728840"/>
    <lineage>
        <taxon>Bacteria</taxon>
        <taxon>Pseudomonadati</taxon>
        <taxon>Pseudomonadota</taxon>
        <taxon>Betaproteobacteria</taxon>
        <taxon>Rhodocyclales</taxon>
        <taxon>Zoogloeaceae</taxon>
        <taxon>Zoogloea</taxon>
    </lineage>
</organism>
<dbReference type="Proteomes" id="UP000580043">
    <property type="component" value="Unassembled WGS sequence"/>
</dbReference>
<feature type="domain" description="Methyltransferase FkbM" evidence="1">
    <location>
        <begin position="105"/>
        <end position="267"/>
    </location>
</feature>
<keyword evidence="2" id="KW-0489">Methyltransferase</keyword>
<dbReference type="SUPFAM" id="SSF53335">
    <property type="entry name" value="S-adenosyl-L-methionine-dependent methyltransferases"/>
    <property type="match status" value="1"/>
</dbReference>
<accession>A0A848G1N2</accession>
<dbReference type="InterPro" id="IPR006342">
    <property type="entry name" value="FkbM_mtfrase"/>
</dbReference>
<evidence type="ECO:0000313" key="3">
    <source>
        <dbReference type="Proteomes" id="UP000580043"/>
    </source>
</evidence>